<keyword evidence="2" id="KW-1185">Reference proteome</keyword>
<name>A0A1I1VWE4_9BACT</name>
<evidence type="ECO:0000313" key="1">
    <source>
        <dbReference type="EMBL" id="SFD87224.1"/>
    </source>
</evidence>
<organism evidence="1 2">
    <name type="scientific">Nannocystis exedens</name>
    <dbReference type="NCBI Taxonomy" id="54"/>
    <lineage>
        <taxon>Bacteria</taxon>
        <taxon>Pseudomonadati</taxon>
        <taxon>Myxococcota</taxon>
        <taxon>Polyangia</taxon>
        <taxon>Nannocystales</taxon>
        <taxon>Nannocystaceae</taxon>
        <taxon>Nannocystis</taxon>
    </lineage>
</organism>
<proteinExistence type="predicted"/>
<accession>A0A1I1VWE4</accession>
<protein>
    <submittedName>
        <fullName evidence="1">Uncharacterized protein</fullName>
    </submittedName>
</protein>
<sequence>MRPEGWELAALEKIWAEARAAGHPIRVTIDAQTTLGYGCKCAHFTHYRRDADAEAYGAHQFFYPSVAPGVPPIAEWFVFGTFRLTGYFTGRSVGWVEWQAENFDHPEEPTEMQDTDPHPEFLVEGWCYDASSVDLTSDFNRETVEKMRAAGVPLCTQPMLVVAAPVPRWPTLPPDAPCTRETVRIKYRGRLEELQLWDNWSSGTTKAGSKTASAEVSVGVADGVSPEAVARDHGGVYIHPEAPDVVPEFQFPDARRAVEAVRPLLCDQRVEFVKLRTK</sequence>
<dbReference type="AlphaFoldDB" id="A0A1I1VWE4"/>
<reference evidence="2" key="1">
    <citation type="submission" date="2016-10" db="EMBL/GenBank/DDBJ databases">
        <authorList>
            <person name="Varghese N."/>
            <person name="Submissions S."/>
        </authorList>
    </citation>
    <scope>NUCLEOTIDE SEQUENCE [LARGE SCALE GENOMIC DNA]</scope>
    <source>
        <strain evidence="2">ATCC 25963</strain>
    </source>
</reference>
<dbReference type="Proteomes" id="UP000199400">
    <property type="component" value="Unassembled WGS sequence"/>
</dbReference>
<dbReference type="EMBL" id="FOMX01000005">
    <property type="protein sequence ID" value="SFD87224.1"/>
    <property type="molecule type" value="Genomic_DNA"/>
</dbReference>
<gene>
    <name evidence="1" type="ORF">SAMN02745121_02022</name>
</gene>
<evidence type="ECO:0000313" key="2">
    <source>
        <dbReference type="Proteomes" id="UP000199400"/>
    </source>
</evidence>